<gene>
    <name evidence="1" type="ORF">FPZ54_03710</name>
</gene>
<name>A0A518RCS8_9SPHN</name>
<accession>A0A518RCS8</accession>
<dbReference type="EMBL" id="CP042239">
    <property type="protein sequence ID" value="QDX25219.1"/>
    <property type="molecule type" value="Genomic_DNA"/>
</dbReference>
<dbReference type="RefSeq" id="WP_145845100.1">
    <property type="nucleotide sequence ID" value="NZ_CP042239.1"/>
</dbReference>
<keyword evidence="2" id="KW-1185">Reference proteome</keyword>
<dbReference type="AlphaFoldDB" id="A0A518RCS8"/>
<dbReference type="Proteomes" id="UP000318055">
    <property type="component" value="Chromosome"/>
</dbReference>
<protein>
    <submittedName>
        <fullName evidence="1">Uncharacterized protein</fullName>
    </submittedName>
</protein>
<sequence length="85" mass="9669">MKERAMVDQRRLATEESFRLRLGEVMHPFLANAILTAAIANAPDEVRRDLSSANPDRRIKAEDRLVAQLVSAMYEATEQMPERAE</sequence>
<organism evidence="1 2">
    <name type="scientific">Sphingomonas suaedae</name>
    <dbReference type="NCBI Taxonomy" id="2599297"/>
    <lineage>
        <taxon>Bacteria</taxon>
        <taxon>Pseudomonadati</taxon>
        <taxon>Pseudomonadota</taxon>
        <taxon>Alphaproteobacteria</taxon>
        <taxon>Sphingomonadales</taxon>
        <taxon>Sphingomonadaceae</taxon>
        <taxon>Sphingomonas</taxon>
    </lineage>
</organism>
<dbReference type="KEGG" id="ssua:FPZ54_03710"/>
<evidence type="ECO:0000313" key="2">
    <source>
        <dbReference type="Proteomes" id="UP000318055"/>
    </source>
</evidence>
<evidence type="ECO:0000313" key="1">
    <source>
        <dbReference type="EMBL" id="QDX25219.1"/>
    </source>
</evidence>
<proteinExistence type="predicted"/>
<reference evidence="1 2" key="1">
    <citation type="submission" date="2019-07" db="EMBL/GenBank/DDBJ databases">
        <title>Sphingomonas alkalisoli sp. nov., isolated from rhizosphere soil of Suaedae salsa.</title>
        <authorList>
            <person name="Zhang H."/>
            <person name="Xu L."/>
            <person name="Zhang J.-X."/>
            <person name="Sun J.-Q."/>
        </authorList>
    </citation>
    <scope>NUCLEOTIDE SEQUENCE [LARGE SCALE GENOMIC DNA]</scope>
    <source>
        <strain evidence="1 2">XS-10</strain>
    </source>
</reference>